<organism evidence="2 3">
    <name type="scientific">Calothrix parietina FACHB-288</name>
    <dbReference type="NCBI Taxonomy" id="2692896"/>
    <lineage>
        <taxon>Bacteria</taxon>
        <taxon>Bacillati</taxon>
        <taxon>Cyanobacteriota</taxon>
        <taxon>Cyanophyceae</taxon>
        <taxon>Nostocales</taxon>
        <taxon>Calotrichaceae</taxon>
        <taxon>Calothrix</taxon>
    </lineage>
</organism>
<comment type="caution">
    <text evidence="2">The sequence shown here is derived from an EMBL/GenBank/DDBJ whole genome shotgun (WGS) entry which is preliminary data.</text>
</comment>
<dbReference type="EMBL" id="JACJQH010000046">
    <property type="protein sequence ID" value="MBD2198768.1"/>
    <property type="molecule type" value="Genomic_DNA"/>
</dbReference>
<accession>A0ABR8AFR7</accession>
<dbReference type="Pfam" id="PF01048">
    <property type="entry name" value="PNP_UDP_1"/>
    <property type="match status" value="1"/>
</dbReference>
<evidence type="ECO:0000313" key="2">
    <source>
        <dbReference type="EMBL" id="MBD2198768.1"/>
    </source>
</evidence>
<feature type="domain" description="Nucleoside phosphorylase" evidence="1">
    <location>
        <begin position="62"/>
        <end position="171"/>
    </location>
</feature>
<dbReference type="SUPFAM" id="SSF53167">
    <property type="entry name" value="Purine and uridine phosphorylases"/>
    <property type="match status" value="1"/>
</dbReference>
<dbReference type="Gene3D" id="3.40.50.1580">
    <property type="entry name" value="Nucleoside phosphorylase domain"/>
    <property type="match status" value="1"/>
</dbReference>
<evidence type="ECO:0000259" key="1">
    <source>
        <dbReference type="Pfam" id="PF01048"/>
    </source>
</evidence>
<sequence length="236" mass="25606">MPHAPLILVPQGAEYQAVCRGLSRVTTTKPNVISIPVGIKPLTTYLHKLQADGIFSNHPQLQVLLMGVCGSLSPNYPVGKIVLYENCIYQGKVQECDRTFTAQMRSQLNSQLTLVKGLTSDRVICSAAEKRQLGETLGADVVDMEGFAALEFFNSLGVAVTILRVVSDDCHHDIPDLTSAISPDGSLRPLPLAMTFIKQPIAAIRLIRSSLQGLKVLEEVSKNILIPHLPEITPTG</sequence>
<protein>
    <submittedName>
        <fullName evidence="2">Phosphorylase</fullName>
    </submittedName>
</protein>
<dbReference type="Proteomes" id="UP000658514">
    <property type="component" value="Unassembled WGS sequence"/>
</dbReference>
<name>A0ABR8AFR7_9CYAN</name>
<dbReference type="RefSeq" id="WP_190549604.1">
    <property type="nucleotide sequence ID" value="NZ_CAWPNO010000080.1"/>
</dbReference>
<keyword evidence="3" id="KW-1185">Reference proteome</keyword>
<proteinExistence type="predicted"/>
<dbReference type="InterPro" id="IPR000845">
    <property type="entry name" value="Nucleoside_phosphorylase_d"/>
</dbReference>
<evidence type="ECO:0000313" key="3">
    <source>
        <dbReference type="Proteomes" id="UP000658514"/>
    </source>
</evidence>
<dbReference type="InterPro" id="IPR035994">
    <property type="entry name" value="Nucleoside_phosphorylase_sf"/>
</dbReference>
<gene>
    <name evidence="2" type="ORF">H6G24_25350</name>
</gene>
<reference evidence="2 3" key="1">
    <citation type="journal article" date="2020" name="ISME J.">
        <title>Comparative genomics reveals insights into cyanobacterial evolution and habitat adaptation.</title>
        <authorList>
            <person name="Chen M.Y."/>
            <person name="Teng W.K."/>
            <person name="Zhao L."/>
            <person name="Hu C.X."/>
            <person name="Zhou Y.K."/>
            <person name="Han B.P."/>
            <person name="Song L.R."/>
            <person name="Shu W.S."/>
        </authorList>
    </citation>
    <scope>NUCLEOTIDE SEQUENCE [LARGE SCALE GENOMIC DNA]</scope>
    <source>
        <strain evidence="2 3">FACHB-288</strain>
    </source>
</reference>